<dbReference type="Gene3D" id="3.40.50.11370">
    <property type="match status" value="1"/>
</dbReference>
<dbReference type="InterPro" id="IPR040464">
    <property type="entry name" value="InsP(3)kin_ATP-grasp"/>
</dbReference>
<evidence type="ECO:0000256" key="10">
    <source>
        <dbReference type="SAM" id="MobiDB-lite"/>
    </source>
</evidence>
<keyword evidence="4" id="KW-0808">Transferase</keyword>
<dbReference type="Gene3D" id="3.30.470.20">
    <property type="entry name" value="ATP-grasp fold, B domain"/>
    <property type="match status" value="1"/>
</dbReference>
<evidence type="ECO:0000259" key="12">
    <source>
        <dbReference type="Pfam" id="PF17927"/>
    </source>
</evidence>
<dbReference type="PANTHER" id="PTHR14217">
    <property type="entry name" value="INOSITOL-TETRAKISPHOSPHATE 1-KINASE"/>
    <property type="match status" value="1"/>
</dbReference>
<protein>
    <recommendedName>
        <fullName evidence="15">Inositol-1,3,4-trisphosphate 5/6-kinase</fullName>
    </recommendedName>
</protein>
<evidence type="ECO:0000256" key="2">
    <source>
        <dbReference type="ARBA" id="ARBA00009601"/>
    </source>
</evidence>
<evidence type="ECO:0000256" key="5">
    <source>
        <dbReference type="ARBA" id="ARBA00022723"/>
    </source>
</evidence>
<feature type="compositionally biased region" description="Gly residues" evidence="10">
    <location>
        <begin position="318"/>
        <end position="330"/>
    </location>
</feature>
<evidence type="ECO:0000256" key="7">
    <source>
        <dbReference type="ARBA" id="ARBA00022777"/>
    </source>
</evidence>
<keyword evidence="7" id="KW-0418">Kinase</keyword>
<feature type="domain" description="Inositol-tetrakisphosphate 1-kinase N-terminal" evidence="12">
    <location>
        <begin position="97"/>
        <end position="134"/>
    </location>
</feature>
<accession>A0ABQ5SFJ9</accession>
<organism evidence="13 14">
    <name type="scientific">Volvox africanus</name>
    <dbReference type="NCBI Taxonomy" id="51714"/>
    <lineage>
        <taxon>Eukaryota</taxon>
        <taxon>Viridiplantae</taxon>
        <taxon>Chlorophyta</taxon>
        <taxon>core chlorophytes</taxon>
        <taxon>Chlorophyceae</taxon>
        <taxon>CS clade</taxon>
        <taxon>Chlamydomonadales</taxon>
        <taxon>Volvocaceae</taxon>
        <taxon>Volvox</taxon>
    </lineage>
</organism>
<evidence type="ECO:0008006" key="15">
    <source>
        <dbReference type="Google" id="ProtNLM"/>
    </source>
</evidence>
<evidence type="ECO:0000313" key="13">
    <source>
        <dbReference type="EMBL" id="GLI67971.1"/>
    </source>
</evidence>
<gene>
    <name evidence="13" type="ORF">VaNZ11_012306</name>
</gene>
<dbReference type="Pfam" id="PF05770">
    <property type="entry name" value="Ins134_P3_kin"/>
    <property type="match status" value="1"/>
</dbReference>
<evidence type="ECO:0000256" key="1">
    <source>
        <dbReference type="ARBA" id="ARBA00001946"/>
    </source>
</evidence>
<reference evidence="13 14" key="1">
    <citation type="journal article" date="2023" name="IScience">
        <title>Expanded male sex-determining region conserved during the evolution of homothallism in the green alga Volvox.</title>
        <authorList>
            <person name="Yamamoto K."/>
            <person name="Matsuzaki R."/>
            <person name="Mahakham W."/>
            <person name="Heman W."/>
            <person name="Sekimoto H."/>
            <person name="Kawachi M."/>
            <person name="Minakuchi Y."/>
            <person name="Toyoda A."/>
            <person name="Nozaki H."/>
        </authorList>
    </citation>
    <scope>NUCLEOTIDE SEQUENCE [LARGE SCALE GENOMIC DNA]</scope>
    <source>
        <strain evidence="13 14">NIES-4468</strain>
    </source>
</reference>
<dbReference type="InterPro" id="IPR041429">
    <property type="entry name" value="ITPK1_N"/>
</dbReference>
<feature type="domain" description="Inositol 1,3,4-trisphosphate 5/6-kinase ATP-grasp" evidence="11">
    <location>
        <begin position="355"/>
        <end position="387"/>
    </location>
</feature>
<dbReference type="EMBL" id="BSDZ01000079">
    <property type="protein sequence ID" value="GLI67971.1"/>
    <property type="molecule type" value="Genomic_DNA"/>
</dbReference>
<dbReference type="Pfam" id="PF17927">
    <property type="entry name" value="Ins134_P3_kin_N"/>
    <property type="match status" value="1"/>
</dbReference>
<keyword evidence="8" id="KW-0067">ATP-binding</keyword>
<sequence>MPCLNKNEQVSNEELTILFSKSASMVLQHQQSSAVRTVGLAFLPKKLPRVLTLETRDLAVAAGLQLVVLEPHRPLHEQQAALPGPAACCRSGATGPTFDIILHKLHADPVWEAHLEQYVASHPGVRVLDSPNAIQNTEDRAVMLAAIPPAGLLLRLPGPTPQAQQNLNPDLHPISGPGSRTGLVAGDALNEERTWEPEEAPTWTSVTSDTAVMPPPHGSRGCGGRLVSVRRPPQVVVQSRKALHALATCDGGVRPAGLRPPLILKTQRTDAVGGNGHGLAIALTWSDLIQKGEALQGTASATAAATNASGAAIASGLGASGGGSGNGNGGRARDVRDNNDGGDGDGDCEYDGWVPLVIQQYVPHEEALYKVYVLGQYVRVERRDSLTLQQLSALQIPQPLPPALANQSGSQQQLDADSDYLAHAATDTATVQLLQNLSAQPQSQRSLKPQQRHAAHSGSRSTVESREAGWETAGDPGLGKAAAASGSTGCLDISVLEVVARELSRRMDLTMFNFDVVAPVLGLSVVGEAAEPARETGEVSSGVTLGALGEDGSNDAGDAGNRIGDDACVMYVVDVNYFPGYDKLPGWEAHLVAHLRAVADGLAARS</sequence>
<dbReference type="PANTHER" id="PTHR14217:SF39">
    <property type="entry name" value="INOSITOL-TETRAKISPHOSPHATE 1-KINASE 3"/>
    <property type="match status" value="1"/>
</dbReference>
<evidence type="ECO:0000256" key="6">
    <source>
        <dbReference type="ARBA" id="ARBA00022741"/>
    </source>
</evidence>
<keyword evidence="14" id="KW-1185">Reference proteome</keyword>
<keyword evidence="9" id="KW-0460">Magnesium</keyword>
<evidence type="ECO:0000256" key="8">
    <source>
        <dbReference type="ARBA" id="ARBA00022840"/>
    </source>
</evidence>
<proteinExistence type="inferred from homology"/>
<evidence type="ECO:0000313" key="14">
    <source>
        <dbReference type="Proteomes" id="UP001165090"/>
    </source>
</evidence>
<feature type="region of interest" description="Disordered" evidence="10">
    <location>
        <begin position="192"/>
        <end position="226"/>
    </location>
</feature>
<evidence type="ECO:0000256" key="9">
    <source>
        <dbReference type="ARBA" id="ARBA00022842"/>
    </source>
</evidence>
<keyword evidence="5" id="KW-0479">Metal-binding</keyword>
<evidence type="ECO:0000259" key="11">
    <source>
        <dbReference type="Pfam" id="PF05770"/>
    </source>
</evidence>
<comment type="similarity">
    <text evidence="2">Belongs to the ITPK1 family.</text>
</comment>
<dbReference type="InterPro" id="IPR008656">
    <property type="entry name" value="Inositol_tetrakis-P_1-kinase"/>
</dbReference>
<dbReference type="Proteomes" id="UP001165090">
    <property type="component" value="Unassembled WGS sequence"/>
</dbReference>
<evidence type="ECO:0000256" key="4">
    <source>
        <dbReference type="ARBA" id="ARBA00022679"/>
    </source>
</evidence>
<keyword evidence="6" id="KW-0547">Nucleotide-binding</keyword>
<name>A0ABQ5SFJ9_9CHLO</name>
<comment type="caution">
    <text evidence="13">The sequence shown here is derived from an EMBL/GenBank/DDBJ whole genome shotgun (WGS) entry which is preliminary data.</text>
</comment>
<feature type="compositionally biased region" description="Polar residues" evidence="10">
    <location>
        <begin position="439"/>
        <end position="449"/>
    </location>
</feature>
<feature type="region of interest" description="Disordered" evidence="10">
    <location>
        <begin position="439"/>
        <end position="485"/>
    </location>
</feature>
<feature type="region of interest" description="Disordered" evidence="10">
    <location>
        <begin position="318"/>
        <end position="346"/>
    </location>
</feature>
<comment type="subunit">
    <text evidence="3">Monomer.</text>
</comment>
<evidence type="ECO:0000256" key="3">
    <source>
        <dbReference type="ARBA" id="ARBA00011245"/>
    </source>
</evidence>
<comment type="cofactor">
    <cofactor evidence="1">
        <name>Mg(2+)</name>
        <dbReference type="ChEBI" id="CHEBI:18420"/>
    </cofactor>
</comment>